<feature type="chain" id="PRO_5038818456" evidence="6">
    <location>
        <begin position="22"/>
        <end position="390"/>
    </location>
</feature>
<organism evidence="7">
    <name type="scientific">uncultured Rubrobacteraceae bacterium</name>
    <dbReference type="NCBI Taxonomy" id="349277"/>
    <lineage>
        <taxon>Bacteria</taxon>
        <taxon>Bacillati</taxon>
        <taxon>Actinomycetota</taxon>
        <taxon>Rubrobacteria</taxon>
        <taxon>Rubrobacterales</taxon>
        <taxon>Rubrobacteraceae</taxon>
        <taxon>environmental samples</taxon>
    </lineage>
</organism>
<dbReference type="PANTHER" id="PTHR30006:SF15">
    <property type="entry name" value="IRON-UTILIZATION PERIPLASMIC PROTEIN"/>
    <property type="match status" value="1"/>
</dbReference>
<proteinExistence type="inferred from homology"/>
<feature type="signal peptide" evidence="6">
    <location>
        <begin position="1"/>
        <end position="21"/>
    </location>
</feature>
<protein>
    <submittedName>
        <fullName evidence="7">Ferric iron ABC transporter, iron-binding protein</fullName>
    </submittedName>
</protein>
<dbReference type="GO" id="GO:0006826">
    <property type="term" value="P:iron ion transport"/>
    <property type="evidence" value="ECO:0007669"/>
    <property type="project" value="UniProtKB-KW"/>
</dbReference>
<keyword evidence="2" id="KW-0813">Transport</keyword>
<gene>
    <name evidence="7" type="ORF">AVDCRST_MAG25-1273</name>
</gene>
<evidence type="ECO:0000256" key="5">
    <source>
        <dbReference type="SAM" id="MobiDB-lite"/>
    </source>
</evidence>
<dbReference type="Pfam" id="PF13343">
    <property type="entry name" value="SBP_bac_6"/>
    <property type="match status" value="1"/>
</dbReference>
<dbReference type="PROSITE" id="PS51257">
    <property type="entry name" value="PROKAR_LIPOPROTEIN"/>
    <property type="match status" value="1"/>
</dbReference>
<feature type="binding site" evidence="4">
    <location>
        <position position="277"/>
    </location>
    <ligand>
        <name>Fe cation</name>
        <dbReference type="ChEBI" id="CHEBI:24875"/>
    </ligand>
</feature>
<accession>A0A6J4R6C6</accession>
<dbReference type="GO" id="GO:0046872">
    <property type="term" value="F:metal ion binding"/>
    <property type="evidence" value="ECO:0007669"/>
    <property type="project" value="UniProtKB-KW"/>
</dbReference>
<evidence type="ECO:0000313" key="7">
    <source>
        <dbReference type="EMBL" id="CAA9464051.1"/>
    </source>
</evidence>
<evidence type="ECO:0000256" key="6">
    <source>
        <dbReference type="SAM" id="SignalP"/>
    </source>
</evidence>
<feature type="binding site" evidence="4">
    <location>
        <position position="278"/>
    </location>
    <ligand>
        <name>Fe cation</name>
        <dbReference type="ChEBI" id="CHEBI:24875"/>
    </ligand>
</feature>
<feature type="compositionally biased region" description="Gly residues" evidence="5">
    <location>
        <begin position="49"/>
        <end position="69"/>
    </location>
</feature>
<dbReference type="EMBL" id="CADCVI010000078">
    <property type="protein sequence ID" value="CAA9464051.1"/>
    <property type="molecule type" value="Genomic_DNA"/>
</dbReference>
<sequence>MSRLRVSSIFVLLALSLTLLGACGQEPPSSGNGGAAGEPAAGEPAGGETAAGGTTGGETTGGGTSGGTTGETTAAAPFRAEEGALVIYSGREEGLVGPVIEQFEEETGIDAQVRYGDTAELASTIAEEGENSPADVFFAQDPGALGAVADAGAFAELPEDTLARVPENLRSPEGLWVGTSGRARVVAYNTEALQEEDLPPSIFDFTDPEWSGKIGWAPTNGSFQAFVTALRTLEGEDRAREWLEGIQANEPIVYPDNSTTLEGVASGEVEVGFVNHYYLYRALAEQGEDFGARNYYLQNGDPGALVIVAGAGILKTADNAEEAQRFVDYLLADQAQQYFADETYEYPMVEGIQTPEGLVPLSDIQTPKVDLGDLDDLQGTLELLRETGVL</sequence>
<dbReference type="AlphaFoldDB" id="A0A6J4R6C6"/>
<evidence type="ECO:0000256" key="1">
    <source>
        <dbReference type="ARBA" id="ARBA00008520"/>
    </source>
</evidence>
<keyword evidence="2" id="KW-0406">Ion transport</keyword>
<evidence type="ECO:0000256" key="3">
    <source>
        <dbReference type="ARBA" id="ARBA00022729"/>
    </source>
</evidence>
<dbReference type="GO" id="GO:0030288">
    <property type="term" value="C:outer membrane-bounded periplasmic space"/>
    <property type="evidence" value="ECO:0007669"/>
    <property type="project" value="TreeGrafter"/>
</dbReference>
<name>A0A6J4R6C6_9ACTN</name>
<reference evidence="7" key="1">
    <citation type="submission" date="2020-02" db="EMBL/GenBank/DDBJ databases">
        <authorList>
            <person name="Meier V. D."/>
        </authorList>
    </citation>
    <scope>NUCLEOTIDE SEQUENCE</scope>
    <source>
        <strain evidence="7">AVDCRST_MAG25</strain>
    </source>
</reference>
<dbReference type="PANTHER" id="PTHR30006">
    <property type="entry name" value="THIAMINE-BINDING PERIPLASMIC PROTEIN-RELATED"/>
    <property type="match status" value="1"/>
</dbReference>
<comment type="similarity">
    <text evidence="1">Belongs to the bacterial solute-binding protein 1 family.</text>
</comment>
<keyword evidence="4" id="KW-0408">Iron</keyword>
<dbReference type="SUPFAM" id="SSF53850">
    <property type="entry name" value="Periplasmic binding protein-like II"/>
    <property type="match status" value="1"/>
</dbReference>
<keyword evidence="2" id="KW-0410">Iron transport</keyword>
<dbReference type="Gene3D" id="3.40.190.10">
    <property type="entry name" value="Periplasmic binding protein-like II"/>
    <property type="match status" value="2"/>
</dbReference>
<dbReference type="CDD" id="cd13543">
    <property type="entry name" value="PBP2_Fbp"/>
    <property type="match status" value="1"/>
</dbReference>
<keyword evidence="3 6" id="KW-0732">Signal</keyword>
<evidence type="ECO:0000256" key="2">
    <source>
        <dbReference type="ARBA" id="ARBA00022496"/>
    </source>
</evidence>
<dbReference type="InterPro" id="IPR026045">
    <property type="entry name" value="Ferric-bd"/>
</dbReference>
<feature type="region of interest" description="Disordered" evidence="5">
    <location>
        <begin position="27"/>
        <end position="76"/>
    </location>
</feature>
<evidence type="ECO:0000256" key="4">
    <source>
        <dbReference type="PIRSR" id="PIRSR002825-1"/>
    </source>
</evidence>
<keyword evidence="4" id="KW-0479">Metal-binding</keyword>
<dbReference type="PIRSF" id="PIRSF002825">
    <property type="entry name" value="CfbpA"/>
    <property type="match status" value="1"/>
</dbReference>
<feature type="compositionally biased region" description="Low complexity" evidence="5">
    <location>
        <begin position="37"/>
        <end position="48"/>
    </location>
</feature>